<gene>
    <name evidence="5" type="ORF">ONB1V03_LOCUS8362</name>
</gene>
<dbReference type="PANTHER" id="PTHR43498:SF1">
    <property type="entry name" value="COB--COM HETERODISULFIDE REDUCTASE IRON-SULFUR SUBUNIT A"/>
    <property type="match status" value="1"/>
</dbReference>
<keyword evidence="1" id="KW-0479">Metal-binding</keyword>
<dbReference type="EMBL" id="OC919568">
    <property type="protein sequence ID" value="CAD7651564.1"/>
    <property type="molecule type" value="Genomic_DNA"/>
</dbReference>
<keyword evidence="2" id="KW-0560">Oxidoreductase</keyword>
<dbReference type="AlphaFoldDB" id="A0A7R9M138"/>
<evidence type="ECO:0000313" key="6">
    <source>
        <dbReference type="Proteomes" id="UP000728032"/>
    </source>
</evidence>
<evidence type="ECO:0000256" key="1">
    <source>
        <dbReference type="ARBA" id="ARBA00022723"/>
    </source>
</evidence>
<dbReference type="Pfam" id="PF12831">
    <property type="entry name" value="FAD_oxidored"/>
    <property type="match status" value="1"/>
</dbReference>
<dbReference type="PANTHER" id="PTHR43498">
    <property type="entry name" value="FERREDOXIN:COB-COM HETERODISULFIDE REDUCTASE SUBUNIT A"/>
    <property type="match status" value="1"/>
</dbReference>
<dbReference type="GO" id="GO:0016491">
    <property type="term" value="F:oxidoreductase activity"/>
    <property type="evidence" value="ECO:0007669"/>
    <property type="project" value="UniProtKB-KW"/>
</dbReference>
<keyword evidence="4" id="KW-0411">Iron-sulfur</keyword>
<reference evidence="5" key="1">
    <citation type="submission" date="2020-11" db="EMBL/GenBank/DDBJ databases">
        <authorList>
            <person name="Tran Van P."/>
        </authorList>
    </citation>
    <scope>NUCLEOTIDE SEQUENCE</scope>
</reference>
<keyword evidence="3" id="KW-0408">Iron</keyword>
<dbReference type="GO" id="GO:0051536">
    <property type="term" value="F:iron-sulfur cluster binding"/>
    <property type="evidence" value="ECO:0007669"/>
    <property type="project" value="UniProtKB-KW"/>
</dbReference>
<dbReference type="GO" id="GO:0046872">
    <property type="term" value="F:metal ion binding"/>
    <property type="evidence" value="ECO:0007669"/>
    <property type="project" value="UniProtKB-KW"/>
</dbReference>
<dbReference type="EMBL" id="CAJPVJ010004743">
    <property type="protein sequence ID" value="CAG2168878.1"/>
    <property type="molecule type" value="Genomic_DNA"/>
</dbReference>
<name>A0A7R9M138_9ACAR</name>
<evidence type="ECO:0000256" key="3">
    <source>
        <dbReference type="ARBA" id="ARBA00023004"/>
    </source>
</evidence>
<evidence type="ECO:0008006" key="7">
    <source>
        <dbReference type="Google" id="ProtNLM"/>
    </source>
</evidence>
<sequence length="295" mass="33223">MCLTNDTRIRINITKPDGYDPAIFELYLRDLLAKGHHNKTSDLNAPGPQLPGYSPMPHNKSDYNMGDYVGMNHDYANASYEVRQKIFNQHKTYSLGLIYFMQNDPRMPKVTKSHMVGWGLKVTNLGLIYFMQNDPRMPKVTKSHMVGWGLPNDEFVDTDHWTPALYVREARRMIGTYIMTENNVVNKTRVTDGIATGSYSLDSHSTQNIVWKGMVKNEGCVSTAEGVHPYPISYQSMTPKHMEAHNVLVPVCLSASHIAYGSIRMEPVFMMLGEAAGAAAHLALDEDVMVHRDAK</sequence>
<protein>
    <recommendedName>
        <fullName evidence="7">FAD dependent oxidoreductase</fullName>
    </recommendedName>
</protein>
<dbReference type="InterPro" id="IPR039650">
    <property type="entry name" value="HdrA-like"/>
</dbReference>
<dbReference type="Proteomes" id="UP000728032">
    <property type="component" value="Unassembled WGS sequence"/>
</dbReference>
<evidence type="ECO:0000256" key="2">
    <source>
        <dbReference type="ARBA" id="ARBA00023002"/>
    </source>
</evidence>
<accession>A0A7R9M138</accession>
<evidence type="ECO:0000256" key="4">
    <source>
        <dbReference type="ARBA" id="ARBA00023014"/>
    </source>
</evidence>
<keyword evidence="6" id="KW-1185">Reference proteome</keyword>
<proteinExistence type="predicted"/>
<evidence type="ECO:0000313" key="5">
    <source>
        <dbReference type="EMBL" id="CAD7651564.1"/>
    </source>
</evidence>
<organism evidence="5">
    <name type="scientific">Oppiella nova</name>
    <dbReference type="NCBI Taxonomy" id="334625"/>
    <lineage>
        <taxon>Eukaryota</taxon>
        <taxon>Metazoa</taxon>
        <taxon>Ecdysozoa</taxon>
        <taxon>Arthropoda</taxon>
        <taxon>Chelicerata</taxon>
        <taxon>Arachnida</taxon>
        <taxon>Acari</taxon>
        <taxon>Acariformes</taxon>
        <taxon>Sarcoptiformes</taxon>
        <taxon>Oribatida</taxon>
        <taxon>Brachypylina</taxon>
        <taxon>Oppioidea</taxon>
        <taxon>Oppiidae</taxon>
        <taxon>Oppiella</taxon>
    </lineage>
</organism>
<dbReference type="OrthoDB" id="9999324at2759"/>